<protein>
    <submittedName>
        <fullName evidence="2">Uncharacterized protein</fullName>
    </submittedName>
</protein>
<dbReference type="STRING" id="195913.SAMN04488004_10577"/>
<keyword evidence="3" id="KW-1185">Reference proteome</keyword>
<organism evidence="2 3">
    <name type="scientific">Loktanella salsilacus</name>
    <dbReference type="NCBI Taxonomy" id="195913"/>
    <lineage>
        <taxon>Bacteria</taxon>
        <taxon>Pseudomonadati</taxon>
        <taxon>Pseudomonadota</taxon>
        <taxon>Alphaproteobacteria</taxon>
        <taxon>Rhodobacterales</taxon>
        <taxon>Roseobacteraceae</taxon>
        <taxon>Loktanella</taxon>
    </lineage>
</organism>
<feature type="transmembrane region" description="Helical" evidence="1">
    <location>
        <begin position="153"/>
        <end position="172"/>
    </location>
</feature>
<evidence type="ECO:0000313" key="2">
    <source>
        <dbReference type="EMBL" id="SFK97020.1"/>
    </source>
</evidence>
<sequence>MTLTIPANDHGLIRVFKVTDPLPEGLSDRTPEALLALFGTDTLDPTYIDVVDTRDLSGLTLLDYLNQGYDIPPEAAVDPALRDLHGIAVLIMSRASAGRDVTLTLAPQVTHVTTTGAPARLTAPAAPLTSDAATGTVTGSKAPPSNAAMSGRVATIALLVLFALVALMIWVAS</sequence>
<name>A0A1I4DWF5_9RHOB</name>
<gene>
    <name evidence="2" type="ORF">SAMN04488004_10577</name>
</gene>
<reference evidence="2 3" key="1">
    <citation type="submission" date="2016-10" db="EMBL/GenBank/DDBJ databases">
        <authorList>
            <person name="de Groot N.N."/>
        </authorList>
    </citation>
    <scope>NUCLEOTIDE SEQUENCE [LARGE SCALE GENOMIC DNA]</scope>
    <source>
        <strain evidence="2 3">DSM 16199</strain>
    </source>
</reference>
<keyword evidence="1" id="KW-0812">Transmembrane</keyword>
<dbReference type="GeneID" id="97892002"/>
<accession>A0A1I4DWF5</accession>
<dbReference type="EMBL" id="FOTF01000005">
    <property type="protein sequence ID" value="SFK97020.1"/>
    <property type="molecule type" value="Genomic_DNA"/>
</dbReference>
<keyword evidence="1" id="KW-1133">Transmembrane helix</keyword>
<dbReference type="AlphaFoldDB" id="A0A1I4DWF5"/>
<dbReference type="RefSeq" id="WP_090186833.1">
    <property type="nucleotide sequence ID" value="NZ_CP072994.1"/>
</dbReference>
<proteinExistence type="predicted"/>
<dbReference type="OrthoDB" id="7875742at2"/>
<keyword evidence="1" id="KW-0472">Membrane</keyword>
<dbReference type="Proteomes" id="UP000199550">
    <property type="component" value="Unassembled WGS sequence"/>
</dbReference>
<evidence type="ECO:0000256" key="1">
    <source>
        <dbReference type="SAM" id="Phobius"/>
    </source>
</evidence>
<evidence type="ECO:0000313" key="3">
    <source>
        <dbReference type="Proteomes" id="UP000199550"/>
    </source>
</evidence>